<dbReference type="AlphaFoldDB" id="A0A381T876"/>
<accession>A0A381T876</accession>
<organism evidence="1">
    <name type="scientific">marine metagenome</name>
    <dbReference type="NCBI Taxonomy" id="408172"/>
    <lineage>
        <taxon>unclassified sequences</taxon>
        <taxon>metagenomes</taxon>
        <taxon>ecological metagenomes</taxon>
    </lineage>
</organism>
<sequence length="204" mass="23890">MNLIIILITIFCNLSASQFWHAEKLSHSFSDKLSIVFEDDFRSESFGENNYYFHGDIGLKYKLSSAIFFNANFREVFEKKSSGWVQEHRPHGTISMKKKFGLISTTGRIRMEYRIKDSGSSFRNRNMVSVDLGSGWTSLKVIPYFADEMFYDLSSNEINRNRFYIGCKIKNLTRFKPTIYFMQQRNLKNNEWDTIGVLGIKISF</sequence>
<proteinExistence type="predicted"/>
<dbReference type="InterPro" id="IPR019619">
    <property type="entry name" value="DUF2490"/>
</dbReference>
<reference evidence="1" key="1">
    <citation type="submission" date="2018-05" db="EMBL/GenBank/DDBJ databases">
        <authorList>
            <person name="Lanie J.A."/>
            <person name="Ng W.-L."/>
            <person name="Kazmierczak K.M."/>
            <person name="Andrzejewski T.M."/>
            <person name="Davidsen T.M."/>
            <person name="Wayne K.J."/>
            <person name="Tettelin H."/>
            <person name="Glass J.I."/>
            <person name="Rusch D."/>
            <person name="Podicherti R."/>
            <person name="Tsui H.-C.T."/>
            <person name="Winkler M.E."/>
        </authorList>
    </citation>
    <scope>NUCLEOTIDE SEQUENCE</scope>
</reference>
<evidence type="ECO:0008006" key="2">
    <source>
        <dbReference type="Google" id="ProtNLM"/>
    </source>
</evidence>
<protein>
    <recommendedName>
        <fullName evidence="2">DUF2490 domain-containing protein</fullName>
    </recommendedName>
</protein>
<name>A0A381T876_9ZZZZ</name>
<dbReference type="Pfam" id="PF10677">
    <property type="entry name" value="DUF2490"/>
    <property type="match status" value="1"/>
</dbReference>
<evidence type="ECO:0000313" key="1">
    <source>
        <dbReference type="EMBL" id="SVA11731.1"/>
    </source>
</evidence>
<dbReference type="EMBL" id="UINC01004093">
    <property type="protein sequence ID" value="SVA11731.1"/>
    <property type="molecule type" value="Genomic_DNA"/>
</dbReference>
<gene>
    <name evidence="1" type="ORF">METZ01_LOCUS64585</name>
</gene>